<dbReference type="Proteomes" id="UP000649328">
    <property type="component" value="Unassembled WGS sequence"/>
</dbReference>
<protein>
    <submittedName>
        <fullName evidence="7">Uncharacterized protein</fullName>
    </submittedName>
</protein>
<evidence type="ECO:0000256" key="1">
    <source>
        <dbReference type="ARBA" id="ARBA00004141"/>
    </source>
</evidence>
<feature type="transmembrane region" description="Helical" evidence="6">
    <location>
        <begin position="236"/>
        <end position="256"/>
    </location>
</feature>
<evidence type="ECO:0000256" key="5">
    <source>
        <dbReference type="ARBA" id="ARBA00023136"/>
    </source>
</evidence>
<gene>
    <name evidence="7" type="ORF">HF325_001976</name>
</gene>
<dbReference type="GO" id="GO:0016020">
    <property type="term" value="C:membrane"/>
    <property type="evidence" value="ECO:0007669"/>
    <property type="project" value="UniProtKB-SubCell"/>
</dbReference>
<organism evidence="7 8">
    <name type="scientific">Metschnikowia pulcherrima</name>
    <dbReference type="NCBI Taxonomy" id="27326"/>
    <lineage>
        <taxon>Eukaryota</taxon>
        <taxon>Fungi</taxon>
        <taxon>Dikarya</taxon>
        <taxon>Ascomycota</taxon>
        <taxon>Saccharomycotina</taxon>
        <taxon>Pichiomycetes</taxon>
        <taxon>Metschnikowiaceae</taxon>
        <taxon>Metschnikowia</taxon>
    </lineage>
</organism>
<dbReference type="PANTHER" id="PTHR13285:SF18">
    <property type="entry name" value="PROTEIN-CYSTEINE N-PALMITOYLTRANSFERASE RASP"/>
    <property type="match status" value="1"/>
</dbReference>
<evidence type="ECO:0000256" key="4">
    <source>
        <dbReference type="ARBA" id="ARBA00022989"/>
    </source>
</evidence>
<feature type="transmembrane region" description="Helical" evidence="6">
    <location>
        <begin position="91"/>
        <end position="110"/>
    </location>
</feature>
<evidence type="ECO:0000313" key="7">
    <source>
        <dbReference type="EMBL" id="KAF8004528.1"/>
    </source>
</evidence>
<evidence type="ECO:0000313" key="8">
    <source>
        <dbReference type="Proteomes" id="UP000649328"/>
    </source>
</evidence>
<reference evidence="7" key="1">
    <citation type="submission" date="2020-10" db="EMBL/GenBank/DDBJ databases">
        <title>The Whole-Genome Sequence of Metschnikowia persimmonesis, a Novel Endophytic Yeast Species Isolated from Medicinal Plant Diospyros kaki Thumb.</title>
        <authorList>
            <person name="Rahmat E."/>
            <person name="Kang Y."/>
        </authorList>
    </citation>
    <scope>NUCLEOTIDE SEQUENCE</scope>
    <source>
        <strain evidence="7">KIOM G15050</strain>
    </source>
</reference>
<name>A0A8H7LE61_9ASCO</name>
<proteinExistence type="inferred from homology"/>
<feature type="transmembrane region" description="Helical" evidence="6">
    <location>
        <begin position="276"/>
        <end position="295"/>
    </location>
</feature>
<keyword evidence="5 6" id="KW-0472">Membrane</keyword>
<evidence type="ECO:0000256" key="6">
    <source>
        <dbReference type="SAM" id="Phobius"/>
    </source>
</evidence>
<feature type="transmembrane region" description="Helical" evidence="6">
    <location>
        <begin position="203"/>
        <end position="224"/>
    </location>
</feature>
<dbReference type="InterPro" id="IPR051085">
    <property type="entry name" value="MB_O-acyltransferase"/>
</dbReference>
<accession>A0A8H7LE61</accession>
<keyword evidence="8" id="KW-1185">Reference proteome</keyword>
<comment type="similarity">
    <text evidence="2">Belongs to the membrane-bound acyltransferase family.</text>
</comment>
<feature type="transmembrane region" description="Helical" evidence="6">
    <location>
        <begin position="130"/>
        <end position="152"/>
    </location>
</feature>
<dbReference type="OrthoDB" id="420606at2759"/>
<feature type="transmembrane region" description="Helical" evidence="6">
    <location>
        <begin position="164"/>
        <end position="197"/>
    </location>
</feature>
<dbReference type="Pfam" id="PF03062">
    <property type="entry name" value="MBOAT"/>
    <property type="match status" value="2"/>
</dbReference>
<keyword evidence="4 6" id="KW-1133">Transmembrane helix</keyword>
<dbReference type="PANTHER" id="PTHR13285">
    <property type="entry name" value="ACYLTRANSFERASE"/>
    <property type="match status" value="1"/>
</dbReference>
<evidence type="ECO:0000256" key="2">
    <source>
        <dbReference type="ARBA" id="ARBA00010323"/>
    </source>
</evidence>
<comment type="subcellular location">
    <subcellularLocation>
        <location evidence="1">Membrane</location>
        <topology evidence="1">Multi-pass membrane protein</topology>
    </subcellularLocation>
</comment>
<dbReference type="AlphaFoldDB" id="A0A8H7LE61"/>
<dbReference type="GO" id="GO:0008374">
    <property type="term" value="F:O-acyltransferase activity"/>
    <property type="evidence" value="ECO:0007669"/>
    <property type="project" value="TreeGrafter"/>
</dbReference>
<dbReference type="GO" id="GO:0006506">
    <property type="term" value="P:GPI anchor biosynthetic process"/>
    <property type="evidence" value="ECO:0007669"/>
    <property type="project" value="TreeGrafter"/>
</dbReference>
<evidence type="ECO:0000256" key="3">
    <source>
        <dbReference type="ARBA" id="ARBA00022692"/>
    </source>
</evidence>
<dbReference type="EMBL" id="JACBPP010000002">
    <property type="protein sequence ID" value="KAF8004528.1"/>
    <property type="molecule type" value="Genomic_DNA"/>
</dbReference>
<comment type="caution">
    <text evidence="7">The sequence shown here is derived from an EMBL/GenBank/DDBJ whole genome shotgun (WGS) entry which is preliminary data.</text>
</comment>
<dbReference type="GO" id="GO:0005783">
    <property type="term" value="C:endoplasmic reticulum"/>
    <property type="evidence" value="ECO:0007669"/>
    <property type="project" value="TreeGrafter"/>
</dbReference>
<dbReference type="InterPro" id="IPR004299">
    <property type="entry name" value="MBOAT_fam"/>
</dbReference>
<sequence>MATNIRFIDNGFHGIVPRWDVFYNFTLLRIISFSMDYLDSKNKDKLLSEEDINLGLASPIKLEALTMPSDLDDRRRLDAPIPMVDYSFSNFVAYLSYAPLFIGGPVITFNDYLYQSNYHQAPSTKDFKRIMVYGVRLMFCVLVMEFLLHFMAWHRSFNKWVLRYIYIPMGGAGAGTGGYISRIVNSLLVFSFVAIWHDIELKLLMWGWLVVLFLLPEIFATAYFKKYNKKPWYRHLCAVGAVINIWMMMIANLYGFCLGNDGTAALLRALVSTSSGLTYFVLSSCALFVGAQVMFEMREAEKRRGVDVKC</sequence>
<keyword evidence="3 6" id="KW-0812">Transmembrane</keyword>